<dbReference type="KEGG" id="asoc:CB4_02133"/>
<gene>
    <name evidence="1" type="ORF">CB4_02133</name>
</gene>
<dbReference type="EMBL" id="AP017312">
    <property type="protein sequence ID" value="BAU27959.1"/>
    <property type="molecule type" value="Genomic_DNA"/>
</dbReference>
<dbReference type="OrthoDB" id="2679801at2"/>
<protein>
    <submittedName>
        <fullName evidence="1">Uncharacterized protein</fullName>
    </submittedName>
</protein>
<evidence type="ECO:0000313" key="2">
    <source>
        <dbReference type="Proteomes" id="UP000217696"/>
    </source>
</evidence>
<dbReference type="AlphaFoldDB" id="A0A0U5BCP4"/>
<name>A0A0U5BCP4_9BACL</name>
<dbReference type="RefSeq" id="WP_096465711.1">
    <property type="nucleotide sequence ID" value="NZ_AP017312.1"/>
</dbReference>
<organism evidence="1 2">
    <name type="scientific">Aneurinibacillus soli</name>
    <dbReference type="NCBI Taxonomy" id="1500254"/>
    <lineage>
        <taxon>Bacteria</taxon>
        <taxon>Bacillati</taxon>
        <taxon>Bacillota</taxon>
        <taxon>Bacilli</taxon>
        <taxon>Bacillales</taxon>
        <taxon>Paenibacillaceae</taxon>
        <taxon>Aneurinibacillus group</taxon>
        <taxon>Aneurinibacillus</taxon>
    </lineage>
</organism>
<accession>A0A0U5BCP4</accession>
<sequence length="66" mass="7101">MKCPLCHAAQNVQTVEGNGVCKTCGDIIEFGYPSFPAYLLEEKKVASKEIQECTHGSNGRQLVTAG</sequence>
<proteinExistence type="predicted"/>
<keyword evidence="2" id="KW-1185">Reference proteome</keyword>
<evidence type="ECO:0000313" key="1">
    <source>
        <dbReference type="EMBL" id="BAU27959.1"/>
    </source>
</evidence>
<dbReference type="Proteomes" id="UP000217696">
    <property type="component" value="Chromosome"/>
</dbReference>
<reference evidence="1 2" key="1">
    <citation type="submission" date="2015-12" db="EMBL/GenBank/DDBJ databases">
        <title>Genome sequence of Aneurinibacillus soli.</title>
        <authorList>
            <person name="Lee J.S."/>
            <person name="Lee K.C."/>
            <person name="Kim K.K."/>
            <person name="Lee B.W."/>
        </authorList>
    </citation>
    <scope>NUCLEOTIDE SEQUENCE [LARGE SCALE GENOMIC DNA]</scope>
    <source>
        <strain evidence="1 2">CB4</strain>
    </source>
</reference>